<keyword evidence="4" id="KW-1185">Reference proteome</keyword>
<feature type="transmembrane region" description="Helical" evidence="1">
    <location>
        <begin position="15"/>
        <end position="33"/>
    </location>
</feature>
<keyword evidence="1" id="KW-0472">Membrane</keyword>
<dbReference type="EMBL" id="FYAH01000001">
    <property type="protein sequence ID" value="SMY15017.1"/>
    <property type="molecule type" value="Genomic_DNA"/>
</dbReference>
<sequence>MYTQFSVANIISRRVYTVLLGLVCLPVLLCMPVNKRTRLTSYMYRCWSQTSTKPLWLSRLDCGTQRR</sequence>
<evidence type="ECO:0000313" key="4">
    <source>
        <dbReference type="Proteomes" id="UP000196485"/>
    </source>
</evidence>
<reference evidence="2 5" key="3">
    <citation type="submission" date="2018-03" db="EMBL/GenBank/DDBJ databases">
        <title>Whole genome sequencing of Histamine producing bacteria.</title>
        <authorList>
            <person name="Butler K."/>
        </authorList>
    </citation>
    <scope>NUCLEOTIDE SEQUENCE [LARGE SCALE GENOMIC DNA]</scope>
    <source>
        <strain evidence="2 5">DSM 23343</strain>
    </source>
</reference>
<dbReference type="AlphaFoldDB" id="A0A1B8I237"/>
<dbReference type="OrthoDB" id="5588755at2"/>
<organism evidence="2 5">
    <name type="scientific">Photobacterium aquimaris</name>
    <dbReference type="NCBI Taxonomy" id="512643"/>
    <lineage>
        <taxon>Bacteria</taxon>
        <taxon>Pseudomonadati</taxon>
        <taxon>Pseudomonadota</taxon>
        <taxon>Gammaproteobacteria</taxon>
        <taxon>Vibrionales</taxon>
        <taxon>Vibrionaceae</taxon>
        <taxon>Photobacterium</taxon>
    </lineage>
</organism>
<protein>
    <submittedName>
        <fullName evidence="2">DUF2517 domain-containing protein</fullName>
    </submittedName>
</protein>
<accession>A0A1B8I237</accession>
<name>A0A1B8I237_9GAMM</name>
<evidence type="ECO:0000313" key="2">
    <source>
        <dbReference type="EMBL" id="PSU12586.1"/>
    </source>
</evidence>
<keyword evidence="1" id="KW-1133">Transmembrane helix</keyword>
<evidence type="ECO:0000313" key="5">
    <source>
        <dbReference type="Proteomes" id="UP000241858"/>
    </source>
</evidence>
<dbReference type="Proteomes" id="UP000241858">
    <property type="component" value="Unassembled WGS sequence"/>
</dbReference>
<dbReference type="InterPro" id="IPR019663">
    <property type="entry name" value="YbfA"/>
</dbReference>
<dbReference type="EMBL" id="PYLY01000002">
    <property type="protein sequence ID" value="PSU12586.1"/>
    <property type="molecule type" value="Genomic_DNA"/>
</dbReference>
<evidence type="ECO:0000256" key="1">
    <source>
        <dbReference type="SAM" id="Phobius"/>
    </source>
</evidence>
<reference evidence="4" key="1">
    <citation type="submission" date="2017-06" db="EMBL/GenBank/DDBJ databases">
        <authorList>
            <person name="Rodrigo-Torres L."/>
            <person name="Arahal R. D."/>
            <person name="Lucena T."/>
        </authorList>
    </citation>
    <scope>NUCLEOTIDE SEQUENCE [LARGE SCALE GENOMIC DNA]</scope>
    <source>
        <strain evidence="4">type strain: CECT 9192</strain>
    </source>
</reference>
<gene>
    <name evidence="2" type="ORF">C0W81_01460</name>
    <name evidence="3" type="ORF">PAQU9191_00233</name>
</gene>
<reference evidence="3" key="2">
    <citation type="submission" date="2017-06" db="EMBL/GenBank/DDBJ databases">
        <authorList>
            <person name="Kim H.J."/>
            <person name="Triplett B.A."/>
        </authorList>
    </citation>
    <scope>NUCLEOTIDE SEQUENCE [LARGE SCALE GENOMIC DNA]</scope>
    <source>
        <strain evidence="3">Type strain: CECT 9192</strain>
    </source>
</reference>
<proteinExistence type="predicted"/>
<keyword evidence="1" id="KW-0812">Transmembrane</keyword>
<dbReference type="RefSeq" id="WP_060996985.1">
    <property type="nucleotide sequence ID" value="NZ_FYAH01000001.1"/>
</dbReference>
<dbReference type="Proteomes" id="UP000196485">
    <property type="component" value="Unassembled WGS sequence"/>
</dbReference>
<evidence type="ECO:0000313" key="3">
    <source>
        <dbReference type="EMBL" id="SMY15017.1"/>
    </source>
</evidence>
<dbReference type="Pfam" id="PF10725">
    <property type="entry name" value="DUF2517"/>
    <property type="match status" value="1"/>
</dbReference>